<dbReference type="AlphaFoldDB" id="A0AAV9UEQ1"/>
<evidence type="ECO:0000256" key="2">
    <source>
        <dbReference type="SAM" id="Phobius"/>
    </source>
</evidence>
<accession>A0AAV9UEQ1</accession>
<evidence type="ECO:0000256" key="1">
    <source>
        <dbReference type="SAM" id="MobiDB-lite"/>
    </source>
</evidence>
<evidence type="ECO:0000313" key="4">
    <source>
        <dbReference type="Proteomes" id="UP001375240"/>
    </source>
</evidence>
<gene>
    <name evidence="3" type="ORF">TWF696_009792</name>
</gene>
<feature type="region of interest" description="Disordered" evidence="1">
    <location>
        <begin position="327"/>
        <end position="352"/>
    </location>
</feature>
<proteinExistence type="predicted"/>
<feature type="region of interest" description="Disordered" evidence="1">
    <location>
        <begin position="120"/>
        <end position="151"/>
    </location>
</feature>
<feature type="compositionally biased region" description="Low complexity" evidence="1">
    <location>
        <begin position="50"/>
        <end position="62"/>
    </location>
</feature>
<keyword evidence="2" id="KW-0472">Membrane</keyword>
<sequence>MASSERERELRRSRTRSLNYTLPSIPTSPLSPLSWQPFEARPGSPDTDFSRQSFSSSQYSRRPSLEVMATRRASSPPMKSPDVPPQMPSIAEVIDPSEGETDQPEFPPIQPVIAESIRASSHRSRGSLGQGSNGSTTPAAMQEPARSDSTSTMLSLKEIAQAWSTKRKLRIRVAILIAWTIVFVLVLSIYLSLFTNNRLSSAPAQIALILITLVAGFFFFHSLVRACLVLTRPYSYPDEERPETSHSTAPIFAGMTLGPGPWGYAQPQRPIQVYAVPGQGDVALDDDTAASPKEIPPPPPAYGFWRQTVRVNPAQFYWVRRSQSSGQGVYSQETEQVQSPTAVRTSVGSTRPPSYISRRLSVVRPASIAEEAISPRTVSGPRRSVEVLPQVERDSDLL</sequence>
<dbReference type="EMBL" id="JAVHNQ010000009">
    <property type="protein sequence ID" value="KAK6338996.1"/>
    <property type="molecule type" value="Genomic_DNA"/>
</dbReference>
<feature type="region of interest" description="Disordered" evidence="1">
    <location>
        <begin position="374"/>
        <end position="398"/>
    </location>
</feature>
<name>A0AAV9UEQ1_9PEZI</name>
<feature type="transmembrane region" description="Helical" evidence="2">
    <location>
        <begin position="206"/>
        <end position="231"/>
    </location>
</feature>
<organism evidence="3 4">
    <name type="scientific">Orbilia brochopaga</name>
    <dbReference type="NCBI Taxonomy" id="3140254"/>
    <lineage>
        <taxon>Eukaryota</taxon>
        <taxon>Fungi</taxon>
        <taxon>Dikarya</taxon>
        <taxon>Ascomycota</taxon>
        <taxon>Pezizomycotina</taxon>
        <taxon>Orbiliomycetes</taxon>
        <taxon>Orbiliales</taxon>
        <taxon>Orbiliaceae</taxon>
        <taxon>Orbilia</taxon>
    </lineage>
</organism>
<reference evidence="3 4" key="1">
    <citation type="submission" date="2019-10" db="EMBL/GenBank/DDBJ databases">
        <authorList>
            <person name="Palmer J.M."/>
        </authorList>
    </citation>
    <scope>NUCLEOTIDE SEQUENCE [LARGE SCALE GENOMIC DNA]</scope>
    <source>
        <strain evidence="3 4">TWF696</strain>
    </source>
</reference>
<evidence type="ECO:0000313" key="3">
    <source>
        <dbReference type="EMBL" id="KAK6338996.1"/>
    </source>
</evidence>
<feature type="compositionally biased region" description="Pro residues" evidence="1">
    <location>
        <begin position="78"/>
        <end position="87"/>
    </location>
</feature>
<dbReference type="Proteomes" id="UP001375240">
    <property type="component" value="Unassembled WGS sequence"/>
</dbReference>
<feature type="region of interest" description="Disordered" evidence="1">
    <location>
        <begin position="1"/>
        <end position="87"/>
    </location>
</feature>
<keyword evidence="2" id="KW-1133">Transmembrane helix</keyword>
<comment type="caution">
    <text evidence="3">The sequence shown here is derived from an EMBL/GenBank/DDBJ whole genome shotgun (WGS) entry which is preliminary data.</text>
</comment>
<feature type="compositionally biased region" description="Basic and acidic residues" evidence="1">
    <location>
        <begin position="1"/>
        <end position="12"/>
    </location>
</feature>
<feature type="compositionally biased region" description="Low complexity" evidence="1">
    <location>
        <begin position="16"/>
        <end position="34"/>
    </location>
</feature>
<keyword evidence="4" id="KW-1185">Reference proteome</keyword>
<protein>
    <submittedName>
        <fullName evidence="3">Uncharacterized protein</fullName>
    </submittedName>
</protein>
<keyword evidence="2" id="KW-0812">Transmembrane</keyword>
<feature type="transmembrane region" description="Helical" evidence="2">
    <location>
        <begin position="173"/>
        <end position="194"/>
    </location>
</feature>